<evidence type="ECO:0000313" key="1">
    <source>
        <dbReference type="EMBL" id="ELR24420.1"/>
    </source>
</evidence>
<dbReference type="VEuPathDB" id="AmoebaDB:ACA1_039320"/>
<organism evidence="1 2">
    <name type="scientific">Acanthamoeba castellanii (strain ATCC 30010 / Neff)</name>
    <dbReference type="NCBI Taxonomy" id="1257118"/>
    <lineage>
        <taxon>Eukaryota</taxon>
        <taxon>Amoebozoa</taxon>
        <taxon>Discosea</taxon>
        <taxon>Longamoebia</taxon>
        <taxon>Centramoebida</taxon>
        <taxon>Acanthamoebidae</taxon>
        <taxon>Acanthamoeba</taxon>
    </lineage>
</organism>
<dbReference type="AlphaFoldDB" id="L8HGX5"/>
<keyword evidence="2" id="KW-1185">Reference proteome</keyword>
<sequence length="161" mass="17304">MRTGRGNGERPYGVGNVIGGGIGLLENIFGVNEQETAGILSGQALKKVDNSPHYKDAGWYLVFPPSHSYLVTSATGFVTLRNAGTQDIVLSSQPRGGEKVIATHVLKCGETETFDYKGNWCVELRCAADGDRSQPDIELVEFQTSGGGHYGNKLGMTYYGL</sequence>
<dbReference type="EMBL" id="KB007822">
    <property type="protein sequence ID" value="ELR24420.1"/>
    <property type="molecule type" value="Genomic_DNA"/>
</dbReference>
<dbReference type="RefSeq" id="XP_004354808.1">
    <property type="nucleotide sequence ID" value="XM_004354756.1"/>
</dbReference>
<dbReference type="OrthoDB" id="20439at2759"/>
<dbReference type="Proteomes" id="UP000011083">
    <property type="component" value="Unassembled WGS sequence"/>
</dbReference>
<accession>L8HGX5</accession>
<dbReference type="KEGG" id="acan:ACA1_039320"/>
<evidence type="ECO:0000313" key="2">
    <source>
        <dbReference type="Proteomes" id="UP000011083"/>
    </source>
</evidence>
<dbReference type="GeneID" id="14925441"/>
<gene>
    <name evidence="1" type="ORF">ACA1_039320</name>
</gene>
<name>L8HGX5_ACACF</name>
<proteinExistence type="predicted"/>
<protein>
    <submittedName>
        <fullName evidence="1">Uncharacterized protein</fullName>
    </submittedName>
</protein>
<reference evidence="1 2" key="1">
    <citation type="journal article" date="2013" name="Genome Biol.">
        <title>Genome of Acanthamoeba castellanii highlights extensive lateral gene transfer and early evolution of tyrosine kinase signaling.</title>
        <authorList>
            <person name="Clarke M."/>
            <person name="Lohan A.J."/>
            <person name="Liu B."/>
            <person name="Lagkouvardos I."/>
            <person name="Roy S."/>
            <person name="Zafar N."/>
            <person name="Bertelli C."/>
            <person name="Schilde C."/>
            <person name="Kianianmomeni A."/>
            <person name="Burglin T.R."/>
            <person name="Frech C."/>
            <person name="Turcotte B."/>
            <person name="Kopec K.O."/>
            <person name="Synnott J.M."/>
            <person name="Choo C."/>
            <person name="Paponov I."/>
            <person name="Finkler A."/>
            <person name="Soon Heng Tan C."/>
            <person name="Hutchins A.P."/>
            <person name="Weinmeier T."/>
            <person name="Rattei T."/>
            <person name="Chu J.S."/>
            <person name="Gimenez G."/>
            <person name="Irimia M."/>
            <person name="Rigden D.J."/>
            <person name="Fitzpatrick D.A."/>
            <person name="Lorenzo-Morales J."/>
            <person name="Bateman A."/>
            <person name="Chiu C.H."/>
            <person name="Tang P."/>
            <person name="Hegemann P."/>
            <person name="Fromm H."/>
            <person name="Raoult D."/>
            <person name="Greub G."/>
            <person name="Miranda-Saavedra D."/>
            <person name="Chen N."/>
            <person name="Nash P."/>
            <person name="Ginger M.L."/>
            <person name="Horn M."/>
            <person name="Schaap P."/>
            <person name="Caler L."/>
            <person name="Loftus B."/>
        </authorList>
    </citation>
    <scope>NUCLEOTIDE SEQUENCE [LARGE SCALE GENOMIC DNA]</scope>
    <source>
        <strain evidence="1 2">Neff</strain>
    </source>
</reference>